<dbReference type="SUPFAM" id="SSF51735">
    <property type="entry name" value="NAD(P)-binding Rossmann-fold domains"/>
    <property type="match status" value="1"/>
</dbReference>
<dbReference type="InterPro" id="IPR001509">
    <property type="entry name" value="Epimerase_deHydtase"/>
</dbReference>
<dbReference type="Pfam" id="PF01370">
    <property type="entry name" value="Epimerase"/>
    <property type="match status" value="2"/>
</dbReference>
<dbReference type="Proteomes" id="UP000613740">
    <property type="component" value="Unassembled WGS sequence"/>
</dbReference>
<organism evidence="3 4">
    <name type="scientific">Chlamydomonas schloesseri</name>
    <dbReference type="NCBI Taxonomy" id="2026947"/>
    <lineage>
        <taxon>Eukaryota</taxon>
        <taxon>Viridiplantae</taxon>
        <taxon>Chlorophyta</taxon>
        <taxon>core chlorophytes</taxon>
        <taxon>Chlorophyceae</taxon>
        <taxon>CS clade</taxon>
        <taxon>Chlamydomonadales</taxon>
        <taxon>Chlamydomonadaceae</taxon>
        <taxon>Chlamydomonas</taxon>
    </lineage>
</organism>
<dbReference type="FunFam" id="3.40.50.720:FF:000313">
    <property type="entry name" value="Chloroplast stem-loop binding protein of 41 kDa b, chloroplastic"/>
    <property type="match status" value="1"/>
</dbReference>
<dbReference type="AlphaFoldDB" id="A0A835WKI8"/>
<sequence length="402" mass="45037">MQLNASTRRASAIKAGSRRVQVKVSARFSNWREQAERSAPSTSSYGSSSKSSSGVEPKKILMMGGTRFIGLYLARDLIAQGHDVTLFTRGKKKVAYEIPEDTPSSFAEYSRKIKHIQGDRMDFPEVERKLAREGFQVVYDINGREAVEVEPVLKGTKSTLEQYIYCSSAGVYLKNDMMPHREEDAVDPKSRHKGKLDTEELLRKSGVNFTSIRPVYIYGPLNYNPVEEWFFHRLKAGRPIPVPGSGQQVTQLGHVKDLSTAFVKVLGNKKAARQVYNISGERFVTFDGIAKACAKAMGVPEPELIHYNAKEFDFGKDKAFPMRDQHFFASVDKAMADLDWTPEFGLVDGLRDSYKKDFGRGTFRKEPNFKCDDMIIEAKKGSSFSAPKAAAASAPISRSSWR</sequence>
<dbReference type="CDD" id="cd05265">
    <property type="entry name" value="SDR_a1"/>
    <property type="match status" value="1"/>
</dbReference>
<dbReference type="GO" id="GO:0003978">
    <property type="term" value="F:UDP-glucose 4-epimerase activity"/>
    <property type="evidence" value="ECO:0007669"/>
    <property type="project" value="TreeGrafter"/>
</dbReference>
<evidence type="ECO:0000259" key="2">
    <source>
        <dbReference type="Pfam" id="PF01370"/>
    </source>
</evidence>
<protein>
    <recommendedName>
        <fullName evidence="2">NAD-dependent epimerase/dehydratase domain-containing protein</fullName>
    </recommendedName>
</protein>
<feature type="domain" description="NAD-dependent epimerase/dehydratase" evidence="2">
    <location>
        <begin position="60"/>
        <end position="143"/>
    </location>
</feature>
<evidence type="ECO:0000313" key="3">
    <source>
        <dbReference type="EMBL" id="KAG2448756.1"/>
    </source>
</evidence>
<reference evidence="3" key="1">
    <citation type="journal article" date="2020" name="bioRxiv">
        <title>Comparative genomics of Chlamydomonas.</title>
        <authorList>
            <person name="Craig R.J."/>
            <person name="Hasan A.R."/>
            <person name="Ness R.W."/>
            <person name="Keightley P.D."/>
        </authorList>
    </citation>
    <scope>NUCLEOTIDE SEQUENCE</scope>
    <source>
        <strain evidence="3">CCAP 11/173</strain>
    </source>
</reference>
<dbReference type="PANTHER" id="PTHR43725">
    <property type="entry name" value="UDP-GLUCOSE 4-EPIMERASE"/>
    <property type="match status" value="1"/>
</dbReference>
<keyword evidence="4" id="KW-1185">Reference proteome</keyword>
<accession>A0A835WKI8</accession>
<feature type="region of interest" description="Disordered" evidence="1">
    <location>
        <begin position="32"/>
        <end position="56"/>
    </location>
</feature>
<gene>
    <name evidence="3" type="ORF">HYH02_006110</name>
</gene>
<dbReference type="GO" id="GO:0005996">
    <property type="term" value="P:monosaccharide metabolic process"/>
    <property type="evidence" value="ECO:0007669"/>
    <property type="project" value="TreeGrafter"/>
</dbReference>
<evidence type="ECO:0000313" key="4">
    <source>
        <dbReference type="Proteomes" id="UP000613740"/>
    </source>
</evidence>
<proteinExistence type="predicted"/>
<comment type="caution">
    <text evidence="3">The sequence shown here is derived from an EMBL/GenBank/DDBJ whole genome shotgun (WGS) entry which is preliminary data.</text>
</comment>
<dbReference type="OrthoDB" id="419598at2759"/>
<feature type="domain" description="NAD-dependent epimerase/dehydratase" evidence="2">
    <location>
        <begin position="158"/>
        <end position="278"/>
    </location>
</feature>
<feature type="compositionally biased region" description="Low complexity" evidence="1">
    <location>
        <begin position="38"/>
        <end position="53"/>
    </location>
</feature>
<dbReference type="EMBL" id="JAEHOD010000016">
    <property type="protein sequence ID" value="KAG2448756.1"/>
    <property type="molecule type" value="Genomic_DNA"/>
</dbReference>
<feature type="region of interest" description="Disordered" evidence="1">
    <location>
        <begin position="383"/>
        <end position="402"/>
    </location>
</feature>
<name>A0A835WKI8_9CHLO</name>
<dbReference type="InterPro" id="IPR036291">
    <property type="entry name" value="NAD(P)-bd_dom_sf"/>
</dbReference>
<dbReference type="PANTHER" id="PTHR43725:SF8">
    <property type="entry name" value="CHLOROPLAST STEM-LOOP BINDING PROTEIN OF 41 KDA B, CHLOROPLASTIC"/>
    <property type="match status" value="1"/>
</dbReference>
<dbReference type="GO" id="GO:0005829">
    <property type="term" value="C:cytosol"/>
    <property type="evidence" value="ECO:0007669"/>
    <property type="project" value="TreeGrafter"/>
</dbReference>
<evidence type="ECO:0000256" key="1">
    <source>
        <dbReference type="SAM" id="MobiDB-lite"/>
    </source>
</evidence>
<dbReference type="Gene3D" id="3.40.50.720">
    <property type="entry name" value="NAD(P)-binding Rossmann-like Domain"/>
    <property type="match status" value="1"/>
</dbReference>